<name>A0A6S6PDU9_9MYCO</name>
<dbReference type="EMBL" id="AP023287">
    <property type="protein sequence ID" value="BCI55911.1"/>
    <property type="molecule type" value="Genomic_DNA"/>
</dbReference>
<organism evidence="1 2">
    <name type="scientific">Mycolicibacterium litorale</name>
    <dbReference type="NCBI Taxonomy" id="758802"/>
    <lineage>
        <taxon>Bacteria</taxon>
        <taxon>Bacillati</taxon>
        <taxon>Actinomycetota</taxon>
        <taxon>Actinomycetes</taxon>
        <taxon>Mycobacteriales</taxon>
        <taxon>Mycobacteriaceae</taxon>
        <taxon>Mycolicibacterium</taxon>
    </lineage>
</organism>
<evidence type="ECO:0000313" key="2">
    <source>
        <dbReference type="Proteomes" id="UP000515734"/>
    </source>
</evidence>
<reference evidence="1 2" key="1">
    <citation type="submission" date="2020-07" db="EMBL/GenBank/DDBJ databases">
        <title>Complete genome sequence of Mycolicibacterium litorale like strain isolated from cardiac implantable electronic device infection.</title>
        <authorList>
            <person name="Fukano H."/>
            <person name="Miyama H."/>
            <person name="Hoshino Y."/>
        </authorList>
    </citation>
    <scope>NUCLEOTIDE SEQUENCE [LARGE SCALE GENOMIC DNA]</scope>
    <source>
        <strain evidence="1 2">NIIDNTM18</strain>
    </source>
</reference>
<protein>
    <submittedName>
        <fullName evidence="1">Uncharacterized protein</fullName>
    </submittedName>
</protein>
<accession>A0A6S6PDU9</accession>
<evidence type="ECO:0000313" key="1">
    <source>
        <dbReference type="EMBL" id="BCI55911.1"/>
    </source>
</evidence>
<dbReference type="Proteomes" id="UP000515734">
    <property type="component" value="Chromosome"/>
</dbReference>
<dbReference type="AlphaFoldDB" id="A0A6S6PDU9"/>
<sequence>MLTDELQILGMPGGVGGVDPNHPGIPGGEPLCDVFPCGRFVVCGNRILEIENDYIGLCSKGLREAFGTIAGDEQQ</sequence>
<gene>
    <name evidence="1" type="ORF">NIIDNTM18_51890</name>
</gene>
<proteinExistence type="predicted"/>